<evidence type="ECO:0008006" key="11">
    <source>
        <dbReference type="Google" id="ProtNLM"/>
    </source>
</evidence>
<evidence type="ECO:0000256" key="7">
    <source>
        <dbReference type="PIRSR" id="PIRSR602403-1"/>
    </source>
</evidence>
<accession>A0A821I3K2</accession>
<dbReference type="GO" id="GO:0004497">
    <property type="term" value="F:monooxygenase activity"/>
    <property type="evidence" value="ECO:0007669"/>
    <property type="project" value="UniProtKB-KW"/>
</dbReference>
<dbReference type="PANTHER" id="PTHR24291">
    <property type="entry name" value="CYTOCHROME P450 FAMILY 4"/>
    <property type="match status" value="1"/>
</dbReference>
<sequence length="337" mass="38876">MSETFIEALEAIMYRTMHRANLIPFLARLPFWRKHITDRATRMVSAFVDQSIIDRRQGKSVSSCSGADLLDLLLYAIDDEGRPFTDEGIREQTLTFVLAGHETTGNLMTWIMYVLMTHEHVLRACRNEIDQVLPDRLESTYDHLSRLCVCEAVIFETLRLYPPAPLFTRYCVEPHTIGSTGQKRLYIPAHTTIWFNTYTLHRRAEFWSRPQEFDYTRWLRDPCTGLKPKLAHPFCYLPFSAGPRNCIGQHFALLEAKVILSMFLQRCDIQIEPGQKITPDIWITMHPKYGLFAGVNRRLKIVNFIVLLSIEISVNISCDTAIFSLYLGCSCGAELKF</sequence>
<dbReference type="Pfam" id="PF00067">
    <property type="entry name" value="p450"/>
    <property type="match status" value="1"/>
</dbReference>
<dbReference type="GO" id="GO:0005506">
    <property type="term" value="F:iron ion binding"/>
    <property type="evidence" value="ECO:0007669"/>
    <property type="project" value="InterPro"/>
</dbReference>
<evidence type="ECO:0000256" key="2">
    <source>
        <dbReference type="ARBA" id="ARBA00022617"/>
    </source>
</evidence>
<evidence type="ECO:0000313" key="10">
    <source>
        <dbReference type="Proteomes" id="UP000663838"/>
    </source>
</evidence>
<name>A0A821I3K2_9BILA</name>
<dbReference type="PRINTS" id="PR00385">
    <property type="entry name" value="P450"/>
</dbReference>
<keyword evidence="3 7" id="KW-0479">Metal-binding</keyword>
<keyword evidence="4 8" id="KW-0560">Oxidoreductase</keyword>
<dbReference type="Proteomes" id="UP000663838">
    <property type="component" value="Unassembled WGS sequence"/>
</dbReference>
<dbReference type="InterPro" id="IPR036396">
    <property type="entry name" value="Cyt_P450_sf"/>
</dbReference>
<evidence type="ECO:0000256" key="5">
    <source>
        <dbReference type="ARBA" id="ARBA00023004"/>
    </source>
</evidence>
<dbReference type="InterPro" id="IPR001128">
    <property type="entry name" value="Cyt_P450"/>
</dbReference>
<protein>
    <recommendedName>
        <fullName evidence="11">Cytochrome P450</fullName>
    </recommendedName>
</protein>
<dbReference type="PROSITE" id="PS00086">
    <property type="entry name" value="CYTOCHROME_P450"/>
    <property type="match status" value="1"/>
</dbReference>
<evidence type="ECO:0000256" key="1">
    <source>
        <dbReference type="ARBA" id="ARBA00010617"/>
    </source>
</evidence>
<dbReference type="GO" id="GO:0020037">
    <property type="term" value="F:heme binding"/>
    <property type="evidence" value="ECO:0007669"/>
    <property type="project" value="InterPro"/>
</dbReference>
<dbReference type="GO" id="GO:0016705">
    <property type="term" value="F:oxidoreductase activity, acting on paired donors, with incorporation or reduction of molecular oxygen"/>
    <property type="evidence" value="ECO:0007669"/>
    <property type="project" value="InterPro"/>
</dbReference>
<dbReference type="PRINTS" id="PR00465">
    <property type="entry name" value="EP450IV"/>
</dbReference>
<comment type="caution">
    <text evidence="9">The sequence shown here is derived from an EMBL/GenBank/DDBJ whole genome shotgun (WGS) entry which is preliminary data.</text>
</comment>
<keyword evidence="5 7" id="KW-0408">Iron</keyword>
<dbReference type="Gene3D" id="1.10.630.10">
    <property type="entry name" value="Cytochrome P450"/>
    <property type="match status" value="1"/>
</dbReference>
<gene>
    <name evidence="9" type="ORF">TOA249_LOCUS16670</name>
</gene>
<evidence type="ECO:0000256" key="3">
    <source>
        <dbReference type="ARBA" id="ARBA00022723"/>
    </source>
</evidence>
<evidence type="ECO:0000256" key="4">
    <source>
        <dbReference type="ARBA" id="ARBA00023002"/>
    </source>
</evidence>
<comment type="cofactor">
    <cofactor evidence="7">
        <name>heme</name>
        <dbReference type="ChEBI" id="CHEBI:30413"/>
    </cofactor>
</comment>
<evidence type="ECO:0000256" key="6">
    <source>
        <dbReference type="ARBA" id="ARBA00023033"/>
    </source>
</evidence>
<comment type="similarity">
    <text evidence="1 8">Belongs to the cytochrome P450 family.</text>
</comment>
<keyword evidence="2 7" id="KW-0349">Heme</keyword>
<evidence type="ECO:0000313" key="9">
    <source>
        <dbReference type="EMBL" id="CAF4694743.1"/>
    </source>
</evidence>
<dbReference type="EMBL" id="CAJOBS010001149">
    <property type="protein sequence ID" value="CAF4694743.1"/>
    <property type="molecule type" value="Genomic_DNA"/>
</dbReference>
<feature type="binding site" description="axial binding residue" evidence="7">
    <location>
        <position position="246"/>
    </location>
    <ligand>
        <name>heme</name>
        <dbReference type="ChEBI" id="CHEBI:30413"/>
    </ligand>
    <ligandPart>
        <name>Fe</name>
        <dbReference type="ChEBI" id="CHEBI:18248"/>
    </ligandPart>
</feature>
<organism evidence="9 10">
    <name type="scientific">Rotaria socialis</name>
    <dbReference type="NCBI Taxonomy" id="392032"/>
    <lineage>
        <taxon>Eukaryota</taxon>
        <taxon>Metazoa</taxon>
        <taxon>Spiralia</taxon>
        <taxon>Gnathifera</taxon>
        <taxon>Rotifera</taxon>
        <taxon>Eurotatoria</taxon>
        <taxon>Bdelloidea</taxon>
        <taxon>Philodinida</taxon>
        <taxon>Philodinidae</taxon>
        <taxon>Rotaria</taxon>
    </lineage>
</organism>
<dbReference type="InterPro" id="IPR002403">
    <property type="entry name" value="Cyt_P450_E_grp-IV"/>
</dbReference>
<dbReference type="PANTHER" id="PTHR24291:SF50">
    <property type="entry name" value="BIFUNCTIONAL ALBAFLAVENONE MONOOXYGENASE_TERPENE SYNTHASE"/>
    <property type="match status" value="1"/>
</dbReference>
<dbReference type="InterPro" id="IPR017972">
    <property type="entry name" value="Cyt_P450_CS"/>
</dbReference>
<proteinExistence type="inferred from homology"/>
<evidence type="ECO:0000256" key="8">
    <source>
        <dbReference type="RuleBase" id="RU000461"/>
    </source>
</evidence>
<dbReference type="AlphaFoldDB" id="A0A821I3K2"/>
<dbReference type="SUPFAM" id="SSF48264">
    <property type="entry name" value="Cytochrome P450"/>
    <property type="match status" value="1"/>
</dbReference>
<keyword evidence="6 8" id="KW-0503">Monooxygenase</keyword>
<dbReference type="InterPro" id="IPR050196">
    <property type="entry name" value="Cytochrome_P450_Monoox"/>
</dbReference>
<reference evidence="9" key="1">
    <citation type="submission" date="2021-02" db="EMBL/GenBank/DDBJ databases">
        <authorList>
            <person name="Nowell W R."/>
        </authorList>
    </citation>
    <scope>NUCLEOTIDE SEQUENCE</scope>
</reference>